<dbReference type="FunFam" id="2.30.30.40:FF:000072">
    <property type="entry name" value="Unconventional Myosin IB"/>
    <property type="match status" value="1"/>
</dbReference>
<feature type="domain" description="SH3" evidence="4">
    <location>
        <begin position="1057"/>
        <end position="1116"/>
    </location>
</feature>
<feature type="region of interest" description="Disordered" evidence="3">
    <location>
        <begin position="565"/>
        <end position="584"/>
    </location>
</feature>
<dbReference type="SUPFAM" id="SSF50044">
    <property type="entry name" value="SH3-domain"/>
    <property type="match status" value="4"/>
</dbReference>
<feature type="compositionally biased region" description="Low complexity" evidence="3">
    <location>
        <begin position="223"/>
        <end position="232"/>
    </location>
</feature>
<dbReference type="InterPro" id="IPR035835">
    <property type="entry name" value="Eve1_SH3_3"/>
</dbReference>
<dbReference type="Pfam" id="PF00018">
    <property type="entry name" value="SH3_1"/>
    <property type="match status" value="3"/>
</dbReference>
<organism evidence="5 6">
    <name type="scientific">Callorhinchus milii</name>
    <name type="common">Ghost shark</name>
    <dbReference type="NCBI Taxonomy" id="7868"/>
    <lineage>
        <taxon>Eukaryota</taxon>
        <taxon>Metazoa</taxon>
        <taxon>Chordata</taxon>
        <taxon>Craniata</taxon>
        <taxon>Vertebrata</taxon>
        <taxon>Chondrichthyes</taxon>
        <taxon>Holocephali</taxon>
        <taxon>Chimaeriformes</taxon>
        <taxon>Callorhinchidae</taxon>
        <taxon>Callorhinchus</taxon>
    </lineage>
</organism>
<feature type="compositionally biased region" description="Basic and acidic residues" evidence="3">
    <location>
        <begin position="27"/>
        <end position="40"/>
    </location>
</feature>
<dbReference type="Proteomes" id="UP000314986">
    <property type="component" value="Unassembled WGS sequence"/>
</dbReference>
<feature type="region of interest" description="Disordered" evidence="3">
    <location>
        <begin position="381"/>
        <end position="422"/>
    </location>
</feature>
<dbReference type="InterPro" id="IPR050384">
    <property type="entry name" value="Endophilin_SH3RF"/>
</dbReference>
<evidence type="ECO:0000259" key="4">
    <source>
        <dbReference type="PROSITE" id="PS50002"/>
    </source>
</evidence>
<feature type="domain" description="SH3" evidence="4">
    <location>
        <begin position="987"/>
        <end position="1046"/>
    </location>
</feature>
<accession>A0A4W3I5G3</accession>
<reference evidence="5" key="4">
    <citation type="submission" date="2025-08" db="UniProtKB">
        <authorList>
            <consortium name="Ensembl"/>
        </authorList>
    </citation>
    <scope>IDENTIFICATION</scope>
</reference>
<reference evidence="6" key="1">
    <citation type="journal article" date="2006" name="Science">
        <title>Ancient noncoding elements conserved in the human genome.</title>
        <authorList>
            <person name="Venkatesh B."/>
            <person name="Kirkness E.F."/>
            <person name="Loh Y.H."/>
            <person name="Halpern A.L."/>
            <person name="Lee A.P."/>
            <person name="Johnson J."/>
            <person name="Dandona N."/>
            <person name="Viswanathan L.D."/>
            <person name="Tay A."/>
            <person name="Venter J.C."/>
            <person name="Strausberg R.L."/>
            <person name="Brenner S."/>
        </authorList>
    </citation>
    <scope>NUCLEOTIDE SEQUENCE [LARGE SCALE GENOMIC DNA]</scope>
</reference>
<dbReference type="PROSITE" id="PS50002">
    <property type="entry name" value="SH3"/>
    <property type="match status" value="5"/>
</dbReference>
<feature type="region of interest" description="Disordered" evidence="3">
    <location>
        <begin position="589"/>
        <end position="609"/>
    </location>
</feature>
<dbReference type="PANTHER" id="PTHR14167:SF116">
    <property type="entry name" value="CAP, ISOFORM AC"/>
    <property type="match status" value="1"/>
</dbReference>
<evidence type="ECO:0000256" key="1">
    <source>
        <dbReference type="ARBA" id="ARBA00022443"/>
    </source>
</evidence>
<feature type="region of interest" description="Disordered" evidence="3">
    <location>
        <begin position="275"/>
        <end position="308"/>
    </location>
</feature>
<feature type="region of interest" description="Disordered" evidence="3">
    <location>
        <begin position="790"/>
        <end position="812"/>
    </location>
</feature>
<dbReference type="InterPro" id="IPR001452">
    <property type="entry name" value="SH3_domain"/>
</dbReference>
<feature type="region of interest" description="Disordered" evidence="3">
    <location>
        <begin position="509"/>
        <end position="528"/>
    </location>
</feature>
<dbReference type="InParanoid" id="A0A4W3I5G3"/>
<feature type="region of interest" description="Disordered" evidence="3">
    <location>
        <begin position="223"/>
        <end position="260"/>
    </location>
</feature>
<dbReference type="OMA" id="VHKSCMK"/>
<protein>
    <recommendedName>
        <fullName evidence="4">SH3 domain-containing protein</fullName>
    </recommendedName>
</protein>
<feature type="region of interest" description="Disordered" evidence="3">
    <location>
        <begin position="624"/>
        <end position="722"/>
    </location>
</feature>
<evidence type="ECO:0000256" key="3">
    <source>
        <dbReference type="SAM" id="MobiDB-lite"/>
    </source>
</evidence>
<dbReference type="SMART" id="SM00326">
    <property type="entry name" value="SH3"/>
    <property type="match status" value="5"/>
</dbReference>
<evidence type="ECO:0000256" key="2">
    <source>
        <dbReference type="PROSITE-ProRule" id="PRU00192"/>
    </source>
</evidence>
<dbReference type="InterPro" id="IPR036028">
    <property type="entry name" value="SH3-like_dom_sf"/>
</dbReference>
<feature type="compositionally biased region" description="Polar residues" evidence="3">
    <location>
        <begin position="243"/>
        <end position="253"/>
    </location>
</feature>
<dbReference type="PANTHER" id="PTHR14167">
    <property type="entry name" value="SH3 DOMAIN-CONTAINING"/>
    <property type="match status" value="1"/>
</dbReference>
<keyword evidence="1 2" id="KW-0728">SH3 domain</keyword>
<evidence type="ECO:0000313" key="5">
    <source>
        <dbReference type="Ensembl" id="ENSCMIP00000022696.1"/>
    </source>
</evidence>
<sequence>MSYTVSFAMSNFWKSYLGAESVGELDVPSRYRPDRNKPDQAPRSSSQGPLSSIRAAIKRSSSRAAAQIELQRERRRPEITILSAEPIGPSPWYPGVPGDCIPSPRQGHCRQSAAHSRSLWRIDEPVAAEPPPSYEQVIREINQQQVIVTTANAAPRRTTTSASTQTDFVQEVETPETSIGEANLVNISNTTPSTVPVPRPLKPPRPLFLTPIPSVEIEESLISIESSSSTEESSSRREGSSSCKEQSVQTNTDVVERPIPKPRSLVNLKVLWKEAPSETSDGEDKESLPDSDSIPLFELCQGPATEDNFDNQDTMGDGGGHNIHSRIKAFETQTDSENTPGCAPRPLKRPEAAPRSFGLKPAVTHAKPTLALKPSVVNRNLGDSATGTESKPIAVGRQGPVLLPKPQSASTAAVLRPEPPKKSKVSLFADVKASGGVTNDSFHLSNEADRTPKDRPEDRKLHVPVPAPRPTVAKRITSFQKHPAIAPKPFALAPRPSVVPVAKTFKVQDEGSSTNQQAPSLQDVSSSGQDLISFDDDLPVAPTGDNVTSLVTVDPFQTLVRGATLRIDTTPGQPPPVRKPTVIRIPNKSVSSEDTLSPPPPLPLVTPVGNLSARKPSVLNKTAVTELSDGPGPPDTKPWPPAGKVPPARRPTAKVGPARPPPPKIAAAPNSLRRSASELAIFNTDARKTSPSRPGRKQSKSQVLQKNRPDLPPRPSPGHPLYNQYMLPVPHGIAECEVNSKVSGDLSFQRGDVLVLQRRVDGKTLRCQKGLETGKVLQSHMTIITPLDDEQVKVSGKKPSPQRQPDGDRNAPHATVLHDFIAEQNDELNLKAGDAVYLLEKLDKDWFSGKCKGHTGIFPASFVKVVVDLPASGLQERNTKKVVNKSSSLTRGPRCVARFDFEGEQPDELTFFEGDVIALKEYLNEEWVRGQLKGHVGTFPLNFVEIIEDLPMPVLQPSQNTSVSSGFGMSVSGKTEDTPVTSQIEDLGTEWCEALYDFKAEDPDDLSFKQGDRILIMEQLDAEWYKGKLNGHEGIFPTAFVQFCSGTVNSVKQTLGNKRGKAKALYDFAGENEDELTFKVGDMIVELESIDADWMKGELLGKEGIFPRNFVQIVQEPL</sequence>
<reference evidence="6" key="2">
    <citation type="journal article" date="2007" name="PLoS Biol.">
        <title>Survey sequencing and comparative analysis of the elephant shark (Callorhinchus milii) genome.</title>
        <authorList>
            <person name="Venkatesh B."/>
            <person name="Kirkness E.F."/>
            <person name="Loh Y.H."/>
            <person name="Halpern A.L."/>
            <person name="Lee A.P."/>
            <person name="Johnson J."/>
            <person name="Dandona N."/>
            <person name="Viswanathan L.D."/>
            <person name="Tay A."/>
            <person name="Venter J.C."/>
            <person name="Strausberg R.L."/>
            <person name="Brenner S."/>
        </authorList>
    </citation>
    <scope>NUCLEOTIDE SEQUENCE [LARGE SCALE GENOMIC DNA]</scope>
</reference>
<proteinExistence type="predicted"/>
<dbReference type="PRINTS" id="PR00499">
    <property type="entry name" value="P67PHOX"/>
</dbReference>
<dbReference type="Pfam" id="PF14604">
    <property type="entry name" value="SH3_9"/>
    <property type="match status" value="1"/>
</dbReference>
<name>A0A4W3I5G3_CALMI</name>
<feature type="domain" description="SH3" evidence="4">
    <location>
        <begin position="727"/>
        <end position="789"/>
    </location>
</feature>
<dbReference type="STRING" id="7868.ENSCMIP00000022696"/>
<dbReference type="PRINTS" id="PR00452">
    <property type="entry name" value="SH3DOMAIN"/>
</dbReference>
<feature type="region of interest" description="Disordered" evidence="3">
    <location>
        <begin position="332"/>
        <end position="361"/>
    </location>
</feature>
<keyword evidence="6" id="KW-1185">Reference proteome</keyword>
<dbReference type="AlphaFoldDB" id="A0A4W3I5G3"/>
<feature type="domain" description="SH3" evidence="4">
    <location>
        <begin position="890"/>
        <end position="949"/>
    </location>
</feature>
<evidence type="ECO:0000313" key="6">
    <source>
        <dbReference type="Proteomes" id="UP000314986"/>
    </source>
</evidence>
<feature type="region of interest" description="Disordered" evidence="3">
    <location>
        <begin position="27"/>
        <end position="88"/>
    </location>
</feature>
<dbReference type="GeneTree" id="ENSGT00940000155694"/>
<feature type="domain" description="SH3" evidence="4">
    <location>
        <begin position="809"/>
        <end position="868"/>
    </location>
</feature>
<feature type="compositionally biased region" description="Basic and acidic residues" evidence="3">
    <location>
        <begin position="446"/>
        <end position="461"/>
    </location>
</feature>
<feature type="region of interest" description="Disordered" evidence="3">
    <location>
        <begin position="436"/>
        <end position="465"/>
    </location>
</feature>
<reference evidence="6" key="3">
    <citation type="journal article" date="2014" name="Nature">
        <title>Elephant shark genome provides unique insights into gnathostome evolution.</title>
        <authorList>
            <consortium name="International Elephant Shark Genome Sequencing Consortium"/>
            <person name="Venkatesh B."/>
            <person name="Lee A.P."/>
            <person name="Ravi V."/>
            <person name="Maurya A.K."/>
            <person name="Lian M.M."/>
            <person name="Swann J.B."/>
            <person name="Ohta Y."/>
            <person name="Flajnik M.F."/>
            <person name="Sutoh Y."/>
            <person name="Kasahara M."/>
            <person name="Hoon S."/>
            <person name="Gangu V."/>
            <person name="Roy S.W."/>
            <person name="Irimia M."/>
            <person name="Korzh V."/>
            <person name="Kondrychyn I."/>
            <person name="Lim Z.W."/>
            <person name="Tay B.H."/>
            <person name="Tohari S."/>
            <person name="Kong K.W."/>
            <person name="Ho S."/>
            <person name="Lorente-Galdos B."/>
            <person name="Quilez J."/>
            <person name="Marques-Bonet T."/>
            <person name="Raney B.J."/>
            <person name="Ingham P.W."/>
            <person name="Tay A."/>
            <person name="Hillier L.W."/>
            <person name="Minx P."/>
            <person name="Boehm T."/>
            <person name="Wilson R.K."/>
            <person name="Brenner S."/>
            <person name="Warren W.C."/>
        </authorList>
    </citation>
    <scope>NUCLEOTIDE SEQUENCE [LARGE SCALE GENOMIC DNA]</scope>
</reference>
<feature type="compositionally biased region" description="Pro residues" evidence="3">
    <location>
        <begin position="631"/>
        <end position="644"/>
    </location>
</feature>
<dbReference type="CDD" id="cd11816">
    <property type="entry name" value="SH3_Eve1_3"/>
    <property type="match status" value="1"/>
</dbReference>
<dbReference type="Ensembl" id="ENSCMIT00000023085.1">
    <property type="protein sequence ID" value="ENSCMIP00000022696.1"/>
    <property type="gene ID" value="ENSCMIG00000010199.1"/>
</dbReference>
<feature type="compositionally biased region" description="Polar residues" evidence="3">
    <location>
        <begin position="510"/>
        <end position="528"/>
    </location>
</feature>
<reference evidence="5" key="5">
    <citation type="submission" date="2025-09" db="UniProtKB">
        <authorList>
            <consortium name="Ensembl"/>
        </authorList>
    </citation>
    <scope>IDENTIFICATION</scope>
</reference>
<dbReference type="Gene3D" id="2.30.30.40">
    <property type="entry name" value="SH3 Domains"/>
    <property type="match status" value="4"/>
</dbReference>